<accession>A0ABV5B0I3</accession>
<evidence type="ECO:0000313" key="2">
    <source>
        <dbReference type="Proteomes" id="UP001580346"/>
    </source>
</evidence>
<sequence length="164" mass="19351">MTNTKQLNIQNNKKDYDTYESILSNLGESKQAWLDLLQYNGINYIWQETLDFLLQTEADLRKWNKFWSGSIDSLIADISDYRQYRIAKSHADLTLAEFERIYRGNARKALERLFVEPISDHVVKMLNDTGMDYAHIYNMRIQGTIERSHECWGFRESIADKINS</sequence>
<dbReference type="RefSeq" id="WP_375357385.1">
    <property type="nucleotide sequence ID" value="NZ_JBHHMI010000025.1"/>
</dbReference>
<keyword evidence="2" id="KW-1185">Reference proteome</keyword>
<evidence type="ECO:0000313" key="1">
    <source>
        <dbReference type="EMBL" id="MFB5269109.1"/>
    </source>
</evidence>
<gene>
    <name evidence="1" type="ORF">ACE41H_20300</name>
</gene>
<dbReference type="Proteomes" id="UP001580346">
    <property type="component" value="Unassembled WGS sequence"/>
</dbReference>
<proteinExistence type="predicted"/>
<dbReference type="EMBL" id="JBHHMI010000025">
    <property type="protein sequence ID" value="MFB5269109.1"/>
    <property type="molecule type" value="Genomic_DNA"/>
</dbReference>
<reference evidence="1 2" key="1">
    <citation type="submission" date="2024-09" db="EMBL/GenBank/DDBJ databases">
        <title>Paenibacillus zeirhizospherea sp. nov., isolated from surface of the maize (Zea mays) roots in a horticulture field, Hungary.</title>
        <authorList>
            <person name="Marton D."/>
            <person name="Farkas M."/>
            <person name="Bedics A."/>
            <person name="Toth E."/>
            <person name="Tancsics A."/>
            <person name="Boka K."/>
            <person name="Maroti G."/>
            <person name="Kriszt B."/>
            <person name="Cserhati M."/>
        </authorList>
    </citation>
    <scope>NUCLEOTIDE SEQUENCE [LARGE SCALE GENOMIC DNA]</scope>
    <source>
        <strain evidence="1 2">KCTC 33519</strain>
    </source>
</reference>
<name>A0ABV5B0I3_9BACL</name>
<comment type="caution">
    <text evidence="1">The sequence shown here is derived from an EMBL/GenBank/DDBJ whole genome shotgun (WGS) entry which is preliminary data.</text>
</comment>
<protein>
    <submittedName>
        <fullName evidence="1">Uncharacterized protein</fullName>
    </submittedName>
</protein>
<organism evidence="1 2">
    <name type="scientific">Paenibacillus enshidis</name>
    <dbReference type="NCBI Taxonomy" id="1458439"/>
    <lineage>
        <taxon>Bacteria</taxon>
        <taxon>Bacillati</taxon>
        <taxon>Bacillota</taxon>
        <taxon>Bacilli</taxon>
        <taxon>Bacillales</taxon>
        <taxon>Paenibacillaceae</taxon>
        <taxon>Paenibacillus</taxon>
    </lineage>
</organism>